<keyword evidence="8" id="KW-0496">Mitochondrion</keyword>
<feature type="repeat" description="Solcar" evidence="10">
    <location>
        <begin position="126"/>
        <end position="222"/>
    </location>
</feature>
<dbReference type="PROSITE" id="PS50920">
    <property type="entry name" value="SOLCAR"/>
    <property type="match status" value="3"/>
</dbReference>
<evidence type="ECO:0000256" key="11">
    <source>
        <dbReference type="RuleBase" id="RU000488"/>
    </source>
</evidence>
<keyword evidence="9 10" id="KW-0472">Membrane</keyword>
<comment type="subcellular location">
    <subcellularLocation>
        <location evidence="1">Mitochondrion inner membrane</location>
        <topology evidence="1">Multi-pass membrane protein</topology>
    </subcellularLocation>
</comment>
<gene>
    <name evidence="12" type="ORF">WJX75_006785</name>
</gene>
<evidence type="ECO:0000256" key="6">
    <source>
        <dbReference type="ARBA" id="ARBA00022792"/>
    </source>
</evidence>
<evidence type="ECO:0000313" key="12">
    <source>
        <dbReference type="EMBL" id="KAK9918772.1"/>
    </source>
</evidence>
<dbReference type="InterPro" id="IPR045315">
    <property type="entry name" value="Mtm1-like"/>
</dbReference>
<dbReference type="PANTHER" id="PTHR45760">
    <property type="entry name" value="FI19922P1-RELATED"/>
    <property type="match status" value="1"/>
</dbReference>
<evidence type="ECO:0000256" key="4">
    <source>
        <dbReference type="ARBA" id="ARBA00022692"/>
    </source>
</evidence>
<dbReference type="EMBL" id="JALJOT010000001">
    <property type="protein sequence ID" value="KAK9918772.1"/>
    <property type="molecule type" value="Genomic_DNA"/>
</dbReference>
<feature type="repeat" description="Solcar" evidence="10">
    <location>
        <begin position="1"/>
        <end position="121"/>
    </location>
</feature>
<keyword evidence="4 10" id="KW-0812">Transmembrane</keyword>
<evidence type="ECO:0000256" key="5">
    <source>
        <dbReference type="ARBA" id="ARBA00022737"/>
    </source>
</evidence>
<keyword evidence="5" id="KW-0677">Repeat</keyword>
<dbReference type="InterPro" id="IPR018108">
    <property type="entry name" value="MCP_transmembrane"/>
</dbReference>
<evidence type="ECO:0000313" key="13">
    <source>
        <dbReference type="Proteomes" id="UP001491310"/>
    </source>
</evidence>
<accession>A0ABR2Z3J1</accession>
<keyword evidence="13" id="KW-1185">Reference proteome</keyword>
<evidence type="ECO:0000256" key="10">
    <source>
        <dbReference type="PROSITE-ProRule" id="PRU00282"/>
    </source>
</evidence>
<feature type="repeat" description="Solcar" evidence="10">
    <location>
        <begin position="236"/>
        <end position="319"/>
    </location>
</feature>
<dbReference type="Pfam" id="PF00153">
    <property type="entry name" value="Mito_carr"/>
    <property type="match status" value="4"/>
</dbReference>
<keyword evidence="3 11" id="KW-0813">Transport</keyword>
<evidence type="ECO:0000256" key="3">
    <source>
        <dbReference type="ARBA" id="ARBA00022448"/>
    </source>
</evidence>
<evidence type="ECO:0008006" key="14">
    <source>
        <dbReference type="Google" id="ProtNLM"/>
    </source>
</evidence>
<protein>
    <recommendedName>
        <fullName evidence="14">Mitochondrial carrier</fullName>
    </recommendedName>
</protein>
<reference evidence="12 13" key="1">
    <citation type="journal article" date="2024" name="Nat. Commun.">
        <title>Phylogenomics reveals the evolutionary origins of lichenization in chlorophyte algae.</title>
        <authorList>
            <person name="Puginier C."/>
            <person name="Libourel C."/>
            <person name="Otte J."/>
            <person name="Skaloud P."/>
            <person name="Haon M."/>
            <person name="Grisel S."/>
            <person name="Petersen M."/>
            <person name="Berrin J.G."/>
            <person name="Delaux P.M."/>
            <person name="Dal Grande F."/>
            <person name="Keller J."/>
        </authorList>
    </citation>
    <scope>NUCLEOTIDE SEQUENCE [LARGE SCALE GENOMIC DNA]</scope>
    <source>
        <strain evidence="12 13">SAG 216-7</strain>
    </source>
</reference>
<evidence type="ECO:0000256" key="8">
    <source>
        <dbReference type="ARBA" id="ARBA00023128"/>
    </source>
</evidence>
<keyword evidence="6" id="KW-0999">Mitochondrion inner membrane</keyword>
<comment type="caution">
    <text evidence="12">The sequence shown here is derived from an EMBL/GenBank/DDBJ whole genome shotgun (WGS) entry which is preliminary data.</text>
</comment>
<dbReference type="SUPFAM" id="SSF103506">
    <property type="entry name" value="Mitochondrial carrier"/>
    <property type="match status" value="1"/>
</dbReference>
<evidence type="ECO:0000256" key="2">
    <source>
        <dbReference type="ARBA" id="ARBA00006375"/>
    </source>
</evidence>
<evidence type="ECO:0000256" key="7">
    <source>
        <dbReference type="ARBA" id="ARBA00022989"/>
    </source>
</evidence>
<organism evidence="12 13">
    <name type="scientific">Coccomyxa subellipsoidea</name>
    <dbReference type="NCBI Taxonomy" id="248742"/>
    <lineage>
        <taxon>Eukaryota</taxon>
        <taxon>Viridiplantae</taxon>
        <taxon>Chlorophyta</taxon>
        <taxon>core chlorophytes</taxon>
        <taxon>Trebouxiophyceae</taxon>
        <taxon>Trebouxiophyceae incertae sedis</taxon>
        <taxon>Coccomyxaceae</taxon>
        <taxon>Coccomyxa</taxon>
    </lineage>
</organism>
<evidence type="ECO:0000256" key="9">
    <source>
        <dbReference type="ARBA" id="ARBA00023136"/>
    </source>
</evidence>
<comment type="similarity">
    <text evidence="2 11">Belongs to the mitochondrial carrier (TC 2.A.29) family.</text>
</comment>
<name>A0ABR2Z3J1_9CHLO</name>
<dbReference type="Gene3D" id="1.50.40.10">
    <property type="entry name" value="Mitochondrial carrier domain"/>
    <property type="match status" value="1"/>
</dbReference>
<evidence type="ECO:0000256" key="1">
    <source>
        <dbReference type="ARBA" id="ARBA00004448"/>
    </source>
</evidence>
<sequence>MAAGSAAVISTLVANPLELVKTRMQAALHPSAAASRSLRYTALTLSTTSGNTREAWRGHSGAAASSSMHPSPAYRSALDGLLRIARNEGPGVLWRGTDLSLLVAVPMVAMYFPLYDSLLQRCQNAGVEAAPFVAGAMARTATAFVIQPLELFRVRVQGGPGAAAHTSYPQQLAQVVRQIHSEGQGKGLLKLRGLWRGMGVTLAKDVPFAAGYWTLMEPLRALLLQQRSQETLPRTQVVWANATAGFAAAAIAAGVTTPLDVAKTHVQTAPSPKGMAQSFREIRARGGVRALFTGAGPRSVRAGCAYAILMSSYEAFKSMELRAHLHPQQ</sequence>
<dbReference type="PANTHER" id="PTHR45760:SF2">
    <property type="entry name" value="FI19922P1-RELATED"/>
    <property type="match status" value="1"/>
</dbReference>
<keyword evidence="7" id="KW-1133">Transmembrane helix</keyword>
<proteinExistence type="inferred from homology"/>
<dbReference type="Proteomes" id="UP001491310">
    <property type="component" value="Unassembled WGS sequence"/>
</dbReference>
<dbReference type="InterPro" id="IPR023395">
    <property type="entry name" value="MCP_dom_sf"/>
</dbReference>